<reference evidence="16 17" key="1">
    <citation type="submission" date="2016-07" db="EMBL/GenBank/DDBJ databases">
        <title>Characterization of isolates of Eisenbergiella tayi derived from blood cultures, using whole genome sequencing.</title>
        <authorList>
            <person name="Burdz T."/>
            <person name="Wiebe D."/>
            <person name="Huynh C."/>
            <person name="Bernard K."/>
        </authorList>
    </citation>
    <scope>NUCLEOTIDE SEQUENCE [LARGE SCALE GENOMIC DNA]</scope>
    <source>
        <strain evidence="16 17">NML 110608</strain>
    </source>
</reference>
<evidence type="ECO:0000313" key="16">
    <source>
        <dbReference type="EMBL" id="ODM08936.1"/>
    </source>
</evidence>
<keyword evidence="12" id="KW-0902">Two-component regulatory system</keyword>
<evidence type="ECO:0000256" key="12">
    <source>
        <dbReference type="ARBA" id="ARBA00023012"/>
    </source>
</evidence>
<dbReference type="InterPro" id="IPR036890">
    <property type="entry name" value="HATPase_C_sf"/>
</dbReference>
<dbReference type="SMART" id="SM00388">
    <property type="entry name" value="HisKA"/>
    <property type="match status" value="1"/>
</dbReference>
<dbReference type="PROSITE" id="PS50109">
    <property type="entry name" value="HIS_KIN"/>
    <property type="match status" value="1"/>
</dbReference>
<keyword evidence="11 14" id="KW-1133">Transmembrane helix</keyword>
<keyword evidence="6 16" id="KW-0808">Transferase</keyword>
<keyword evidence="9" id="KW-0418">Kinase</keyword>
<evidence type="ECO:0000256" key="13">
    <source>
        <dbReference type="ARBA" id="ARBA00023136"/>
    </source>
</evidence>
<evidence type="ECO:0000259" key="15">
    <source>
        <dbReference type="PROSITE" id="PS50109"/>
    </source>
</evidence>
<dbReference type="GO" id="GO:0005524">
    <property type="term" value="F:ATP binding"/>
    <property type="evidence" value="ECO:0007669"/>
    <property type="project" value="UniProtKB-KW"/>
</dbReference>
<dbReference type="AlphaFoldDB" id="A0A1E3ALD4"/>
<dbReference type="InterPro" id="IPR050398">
    <property type="entry name" value="HssS/ArlS-like"/>
</dbReference>
<feature type="domain" description="Histidine kinase" evidence="15">
    <location>
        <begin position="154"/>
        <end position="368"/>
    </location>
</feature>
<dbReference type="Pfam" id="PF00512">
    <property type="entry name" value="HisKA"/>
    <property type="match status" value="1"/>
</dbReference>
<evidence type="ECO:0000256" key="2">
    <source>
        <dbReference type="ARBA" id="ARBA00004651"/>
    </source>
</evidence>
<sequence>MYAGGNGLPEGRGKSVKLIQEEDVGSEWIDGTIRRILAAQVFITVLFFLLLFLLPDGVRWWGVIYGILECIIVFRGFLWQSGCVNKSLRLACDCAQSLIDGHWGEKPDGNYFNPHEDTLTGKLQTQIYKLYGIMKSHEEQEQELKTKLSGLVADLVHQMNTPLTNIRMYCDFLLMPDLDEENRKLFLANISRQAEKLGWFGEGFEKAARLETDIITVQPIKQPLLPVILEAISQAAPRAEQRGKEILLEGDRDIHAHVDGKWTLEAVFNLLDNAVKYGEGREILLRMNSYDLYACIEVCSEGSRISEGEKNTVFQRFYRGKQAAMLQEGVGLGLYLTRKIIGDQGGYVSIGDYGKNGNCFRIYVRREE</sequence>
<keyword evidence="5" id="KW-0597">Phosphoprotein</keyword>
<keyword evidence="7 14" id="KW-0812">Transmembrane</keyword>
<protein>
    <recommendedName>
        <fullName evidence="3">histidine kinase</fullName>
        <ecNumber evidence="3">2.7.13.3</ecNumber>
    </recommendedName>
</protein>
<dbReference type="PANTHER" id="PTHR45528">
    <property type="entry name" value="SENSOR HISTIDINE KINASE CPXA"/>
    <property type="match status" value="1"/>
</dbReference>
<comment type="subcellular location">
    <subcellularLocation>
        <location evidence="2">Cell membrane</location>
        <topology evidence="2">Multi-pass membrane protein</topology>
    </subcellularLocation>
</comment>
<comment type="caution">
    <text evidence="16">The sequence shown here is derived from an EMBL/GenBank/DDBJ whole genome shotgun (WGS) entry which is preliminary data.</text>
</comment>
<evidence type="ECO:0000256" key="14">
    <source>
        <dbReference type="SAM" id="Phobius"/>
    </source>
</evidence>
<dbReference type="EC" id="2.7.13.3" evidence="3"/>
<evidence type="ECO:0000256" key="1">
    <source>
        <dbReference type="ARBA" id="ARBA00000085"/>
    </source>
</evidence>
<keyword evidence="4" id="KW-1003">Cell membrane</keyword>
<keyword evidence="10" id="KW-0067">ATP-binding</keyword>
<dbReference type="SUPFAM" id="SSF55874">
    <property type="entry name" value="ATPase domain of HSP90 chaperone/DNA topoisomerase II/histidine kinase"/>
    <property type="match status" value="1"/>
</dbReference>
<dbReference type="SUPFAM" id="SSF47384">
    <property type="entry name" value="Homodimeric domain of signal transducing histidine kinase"/>
    <property type="match status" value="1"/>
</dbReference>
<dbReference type="Gene3D" id="3.30.565.10">
    <property type="entry name" value="Histidine kinase-like ATPase, C-terminal domain"/>
    <property type="match status" value="1"/>
</dbReference>
<evidence type="ECO:0000256" key="6">
    <source>
        <dbReference type="ARBA" id="ARBA00022679"/>
    </source>
</evidence>
<dbReference type="InterPro" id="IPR003661">
    <property type="entry name" value="HisK_dim/P_dom"/>
</dbReference>
<evidence type="ECO:0000256" key="11">
    <source>
        <dbReference type="ARBA" id="ARBA00022989"/>
    </source>
</evidence>
<evidence type="ECO:0000256" key="8">
    <source>
        <dbReference type="ARBA" id="ARBA00022741"/>
    </source>
</evidence>
<keyword evidence="8" id="KW-0547">Nucleotide-binding</keyword>
<evidence type="ECO:0000256" key="7">
    <source>
        <dbReference type="ARBA" id="ARBA00022692"/>
    </source>
</evidence>
<evidence type="ECO:0000256" key="3">
    <source>
        <dbReference type="ARBA" id="ARBA00012438"/>
    </source>
</evidence>
<dbReference type="PATRIC" id="fig|1432052.4.peg.632"/>
<evidence type="ECO:0000256" key="9">
    <source>
        <dbReference type="ARBA" id="ARBA00022777"/>
    </source>
</evidence>
<dbReference type="GO" id="GO:0000155">
    <property type="term" value="F:phosphorelay sensor kinase activity"/>
    <property type="evidence" value="ECO:0007669"/>
    <property type="project" value="InterPro"/>
</dbReference>
<organism evidence="16 17">
    <name type="scientific">Eisenbergiella tayi</name>
    <dbReference type="NCBI Taxonomy" id="1432052"/>
    <lineage>
        <taxon>Bacteria</taxon>
        <taxon>Bacillati</taxon>
        <taxon>Bacillota</taxon>
        <taxon>Clostridia</taxon>
        <taxon>Lachnospirales</taxon>
        <taxon>Lachnospiraceae</taxon>
        <taxon>Eisenbergiella</taxon>
    </lineage>
</organism>
<feature type="transmembrane region" description="Helical" evidence="14">
    <location>
        <begin position="60"/>
        <end position="79"/>
    </location>
</feature>
<comment type="catalytic activity">
    <reaction evidence="1">
        <text>ATP + protein L-histidine = ADP + protein N-phospho-L-histidine.</text>
        <dbReference type="EC" id="2.7.13.3"/>
    </reaction>
</comment>
<feature type="transmembrane region" description="Helical" evidence="14">
    <location>
        <begin position="36"/>
        <end position="54"/>
    </location>
</feature>
<evidence type="ECO:0000256" key="10">
    <source>
        <dbReference type="ARBA" id="ARBA00022840"/>
    </source>
</evidence>
<dbReference type="CDD" id="cd00082">
    <property type="entry name" value="HisKA"/>
    <property type="match status" value="1"/>
</dbReference>
<dbReference type="Gene3D" id="1.10.287.130">
    <property type="match status" value="1"/>
</dbReference>
<dbReference type="SMART" id="SM00387">
    <property type="entry name" value="HATPase_c"/>
    <property type="match status" value="1"/>
</dbReference>
<proteinExistence type="predicted"/>
<dbReference type="PANTHER" id="PTHR45528:SF1">
    <property type="entry name" value="SENSOR HISTIDINE KINASE CPXA"/>
    <property type="match status" value="1"/>
</dbReference>
<dbReference type="InterPro" id="IPR036097">
    <property type="entry name" value="HisK_dim/P_sf"/>
</dbReference>
<evidence type="ECO:0000256" key="4">
    <source>
        <dbReference type="ARBA" id="ARBA00022475"/>
    </source>
</evidence>
<dbReference type="EMBL" id="MCGH01000001">
    <property type="protein sequence ID" value="ODM08936.1"/>
    <property type="molecule type" value="Genomic_DNA"/>
</dbReference>
<name>A0A1E3ALD4_9FIRM</name>
<dbReference type="InterPro" id="IPR005467">
    <property type="entry name" value="His_kinase_dom"/>
</dbReference>
<dbReference type="GO" id="GO:0005886">
    <property type="term" value="C:plasma membrane"/>
    <property type="evidence" value="ECO:0007669"/>
    <property type="project" value="UniProtKB-SubCell"/>
</dbReference>
<gene>
    <name evidence="16" type="primary">rssA</name>
    <name evidence="16" type="ORF">BEI61_00565</name>
</gene>
<dbReference type="Proteomes" id="UP000094067">
    <property type="component" value="Unassembled WGS sequence"/>
</dbReference>
<dbReference type="Pfam" id="PF02518">
    <property type="entry name" value="HATPase_c"/>
    <property type="match status" value="1"/>
</dbReference>
<keyword evidence="13 14" id="KW-0472">Membrane</keyword>
<evidence type="ECO:0000256" key="5">
    <source>
        <dbReference type="ARBA" id="ARBA00022553"/>
    </source>
</evidence>
<dbReference type="InterPro" id="IPR003594">
    <property type="entry name" value="HATPase_dom"/>
</dbReference>
<accession>A0A1E3ALD4</accession>
<evidence type="ECO:0000313" key="17">
    <source>
        <dbReference type="Proteomes" id="UP000094067"/>
    </source>
</evidence>